<dbReference type="AlphaFoldDB" id="A0A4R1PSM4"/>
<evidence type="ECO:0000313" key="2">
    <source>
        <dbReference type="Proteomes" id="UP000295169"/>
    </source>
</evidence>
<dbReference type="EMBL" id="SMMU01000001">
    <property type="protein sequence ID" value="TCL34735.1"/>
    <property type="molecule type" value="Genomic_DNA"/>
</dbReference>
<name>A0A4R1PSM4_9GAMM</name>
<dbReference type="Proteomes" id="UP000295169">
    <property type="component" value="Unassembled WGS sequence"/>
</dbReference>
<sequence>MWYDVAKELWRELNPTDSDLKDFSAGMVTQLGEQYARVFSKPALEEVLKRLIPDDRVRPGILHNQLLQLPWSEIFTTNYDTLLERAADDIVERAHYTVICREDIPQSKILGRRRIVKLHGSFPSQRPFIFTEDDYRRYPELFAPFVNLVRQSLLENVFCLVGFSGDDPNFLHWIGWVRDMLDKHALPIYLFVSRAPSLGQRTLLEARQVTPVVLPLPSGVDELDYFSRFDAMFRLLAKPLEEEDSEWGDLPPLDQVSRLPHQDVDERRSRLLNVYAPVGNLRRTYPGWLIAPISVRRRFQHSIDAIPGFLNGKDLLDKLVQDTPHVGVAVLAEYAWHQEVLLQCFDDSLALAALALIKATSKYSVTMFDKQKTELKRFGIESTIEFQRRWRDLGLSLLRWARQELRRDDFNALKELLASVLPKDLQLHDEIAHESILLALYEGDRDIAHRLLSEWHIRSSDSYMRVRKGMLLGEVGKPEAGIAVSLKGLQQLRSNQRLRSNSTQYLSQEAWACLAISYLQTSKSWRWPSTEEDSNNALPSEQLDRRLADLAAKGFDSRLELQQLTAALNAETPPPSQPKSYTPQFELGRYSATEQLNGSQNLRDKIYAAFAWLTLSDRVALVPRIESVTFDIGSFAQAAWWVQYADSMQRVLSVMIRGLNKNMLKPRNPNQLLHTAGWLSRYQVARTEESLALQICSRSLSLVERMFSDPVDDEDLQRVTGFHMDVFARLVIRISDTAKVYSFMERVIALYHQPLLWRLHLLWKELALVLSRCFEALPVDDRARIAPSIASIPDVTALLVRDQYFEDDWICLHMLQRRDNDLIISNENHNISAVIDNLISKLEPLQLNQNPSNAPSTTVLKDAWQRLFWLNSWGFITNSQKEVIRQFLVKGESWPLIPGHYPWAAFTWLDDNNVDFDLSFRRWILSQEITSFAAPSSFTISSRNSRKSWSPLANNDLLQNWIRSLERKPWPESDMLAGLQLVKRWWDNEWQDVREELLHVNELRTAVNQRLDLFDSIVAAMVENENTSGSLCDSNIGKWFQSVVDQSAEFGNNFWRFRLMRALKQRDEYELLRVEAELVEHLIDSDVSKVNNASNVISYWIHRPDLSQSGLPELLINTLSGIIAARRMPALPWGLSLMLDIAKHQSAWISESSFALIESGLKKMLVELSYEHRPLGSGVPDDNVPTLRWSCARLARELVSSRPTKVSKSITAWVQLTSSDPLPELRFLGETSKLYWEKTDGK</sequence>
<evidence type="ECO:0000313" key="1">
    <source>
        <dbReference type="EMBL" id="TCL34735.1"/>
    </source>
</evidence>
<dbReference type="Pfam" id="PF13289">
    <property type="entry name" value="SIR2_2"/>
    <property type="match status" value="1"/>
</dbReference>
<organism evidence="1 2">
    <name type="scientific">Azotobacter chroococcum</name>
    <dbReference type="NCBI Taxonomy" id="353"/>
    <lineage>
        <taxon>Bacteria</taxon>
        <taxon>Pseudomonadati</taxon>
        <taxon>Pseudomonadota</taxon>
        <taxon>Gammaproteobacteria</taxon>
        <taxon>Pseudomonadales</taxon>
        <taxon>Pseudomonadaceae</taxon>
        <taxon>Azotobacter</taxon>
    </lineage>
</organism>
<accession>A0A4R1PSM4</accession>
<proteinExistence type="predicted"/>
<protein>
    <submittedName>
        <fullName evidence="1">SIR2-like protein</fullName>
    </submittedName>
</protein>
<reference evidence="1 2" key="1">
    <citation type="submission" date="2019-03" db="EMBL/GenBank/DDBJ databases">
        <title>Genomic Encyclopedia of Type Strains, Phase IV (KMG-IV): sequencing the most valuable type-strain genomes for metagenomic binning, comparative biology and taxonomic classification.</title>
        <authorList>
            <person name="Goeker M."/>
        </authorList>
    </citation>
    <scope>NUCLEOTIDE SEQUENCE [LARGE SCALE GENOMIC DNA]</scope>
    <source>
        <strain evidence="1 2">DSM 2286</strain>
    </source>
</reference>
<comment type="caution">
    <text evidence="1">The sequence shown here is derived from an EMBL/GenBank/DDBJ whole genome shotgun (WGS) entry which is preliminary data.</text>
</comment>
<gene>
    <name evidence="1" type="ORF">EV691_101170</name>
</gene>